<dbReference type="Proteomes" id="UP000769157">
    <property type="component" value="Unassembled WGS sequence"/>
</dbReference>
<organism evidence="2 3">
    <name type="scientific">Ogataea philodendri</name>
    <dbReference type="NCBI Taxonomy" id="1378263"/>
    <lineage>
        <taxon>Eukaryota</taxon>
        <taxon>Fungi</taxon>
        <taxon>Dikarya</taxon>
        <taxon>Ascomycota</taxon>
        <taxon>Saccharomycotina</taxon>
        <taxon>Pichiomycetes</taxon>
        <taxon>Pichiales</taxon>
        <taxon>Pichiaceae</taxon>
        <taxon>Ogataea</taxon>
    </lineage>
</organism>
<name>A0A9P8PBG5_9ASCO</name>
<gene>
    <name evidence="2" type="ORF">OGAPHI_002254</name>
</gene>
<evidence type="ECO:0000256" key="1">
    <source>
        <dbReference type="SAM" id="MobiDB-lite"/>
    </source>
</evidence>
<comment type="caution">
    <text evidence="2">The sequence shown here is derived from an EMBL/GenBank/DDBJ whole genome shotgun (WGS) entry which is preliminary data.</text>
</comment>
<dbReference type="OrthoDB" id="10668447at2759"/>
<keyword evidence="3" id="KW-1185">Reference proteome</keyword>
<dbReference type="EMBL" id="JAEUBE010000158">
    <property type="protein sequence ID" value="KAH3668500.1"/>
    <property type="molecule type" value="Genomic_DNA"/>
</dbReference>
<sequence>MYPAAHLEFLTQRPNSPDSAPTSSNSSSSASSSTSTSRSSSPRSQPSSSSNGSASSNRFSSSRLDANLSALLGCACGSLSRDRPSKFPRSASSKNDNEAFSKGHGVLEMGICKRCETGFNESVDSLFNGIQVKSVLEQRREVASVFGDLLHLGQFVSFTGNKVDERQFLQFLELLIDKLNNRNVTLQNCLLTELFPNHGIVQLLRLFKSDVQVVAFDCQLKSGLWILNELQSNFRVPLFLQVANDILTNKVGCLDDSKNLVEVLVDQSLLESVLSWVNWHDFNFTLSVQTVTLSTRHLNDIKGVLQGLDCSVVAVQKGILDVVQSGVDQNTGIVPCSALHSDGLVHRHQCFEFLVCNDNGMLRQESDILGVCRPNSIFGVAYLNLCQLFLLLNVVMNHLIRFHQQDGTRSCIEDILNSGIQVNDLGNSISEVSNF</sequence>
<evidence type="ECO:0000313" key="3">
    <source>
        <dbReference type="Proteomes" id="UP000769157"/>
    </source>
</evidence>
<evidence type="ECO:0000313" key="2">
    <source>
        <dbReference type="EMBL" id="KAH3668500.1"/>
    </source>
</evidence>
<accession>A0A9P8PBG5</accession>
<protein>
    <submittedName>
        <fullName evidence="2">Uncharacterized protein</fullName>
    </submittedName>
</protein>
<feature type="region of interest" description="Disordered" evidence="1">
    <location>
        <begin position="80"/>
        <end position="99"/>
    </location>
</feature>
<feature type="region of interest" description="Disordered" evidence="1">
    <location>
        <begin position="1"/>
        <end position="59"/>
    </location>
</feature>
<dbReference type="AlphaFoldDB" id="A0A9P8PBG5"/>
<reference evidence="2" key="1">
    <citation type="journal article" date="2021" name="Open Biol.">
        <title>Shared evolutionary footprints suggest mitochondrial oxidative damage underlies multiple complex I losses in fungi.</title>
        <authorList>
            <person name="Schikora-Tamarit M.A."/>
            <person name="Marcet-Houben M."/>
            <person name="Nosek J."/>
            <person name="Gabaldon T."/>
        </authorList>
    </citation>
    <scope>NUCLEOTIDE SEQUENCE</scope>
    <source>
        <strain evidence="2">CBS6075</strain>
    </source>
</reference>
<dbReference type="GeneID" id="70234221"/>
<feature type="compositionally biased region" description="Low complexity" evidence="1">
    <location>
        <begin position="19"/>
        <end position="59"/>
    </location>
</feature>
<dbReference type="RefSeq" id="XP_046062914.1">
    <property type="nucleotide sequence ID" value="XM_046203104.1"/>
</dbReference>
<proteinExistence type="predicted"/>
<reference evidence="2" key="2">
    <citation type="submission" date="2021-01" db="EMBL/GenBank/DDBJ databases">
        <authorList>
            <person name="Schikora-Tamarit M.A."/>
        </authorList>
    </citation>
    <scope>NUCLEOTIDE SEQUENCE</scope>
    <source>
        <strain evidence="2">CBS6075</strain>
    </source>
</reference>